<reference evidence="2" key="1">
    <citation type="submission" date="2021-05" db="EMBL/GenBank/DDBJ databases">
        <authorList>
            <person name="Pietrasiak N."/>
            <person name="Ward R."/>
            <person name="Stajich J.E."/>
            <person name="Kurbessoian T."/>
        </authorList>
    </citation>
    <scope>NUCLEOTIDE SEQUENCE</scope>
    <source>
        <strain evidence="2">UHER 2000/2452</strain>
    </source>
</reference>
<reference evidence="2" key="2">
    <citation type="journal article" date="2022" name="Microbiol. Resour. Announc.">
        <title>Metagenome Sequencing to Explore Phylogenomics of Terrestrial Cyanobacteria.</title>
        <authorList>
            <person name="Ward R.D."/>
            <person name="Stajich J.E."/>
            <person name="Johansen J.R."/>
            <person name="Huntemann M."/>
            <person name="Clum A."/>
            <person name="Foster B."/>
            <person name="Foster B."/>
            <person name="Roux S."/>
            <person name="Palaniappan K."/>
            <person name="Varghese N."/>
            <person name="Mukherjee S."/>
            <person name="Reddy T.B.K."/>
            <person name="Daum C."/>
            <person name="Copeland A."/>
            <person name="Chen I.A."/>
            <person name="Ivanova N.N."/>
            <person name="Kyrpides N.C."/>
            <person name="Shapiro N."/>
            <person name="Eloe-Fadrosh E.A."/>
            <person name="Pietrasiak N."/>
        </authorList>
    </citation>
    <scope>NUCLEOTIDE SEQUENCE</scope>
    <source>
        <strain evidence="2">UHER 2000/2452</strain>
    </source>
</reference>
<feature type="domain" description="Peptidase C51" evidence="1">
    <location>
        <begin position="62"/>
        <end position="159"/>
    </location>
</feature>
<evidence type="ECO:0000313" key="2">
    <source>
        <dbReference type="EMBL" id="MBW4660363.1"/>
    </source>
</evidence>
<dbReference type="SUPFAM" id="SSF54001">
    <property type="entry name" value="Cysteine proteinases"/>
    <property type="match status" value="1"/>
</dbReference>
<protein>
    <submittedName>
        <fullName evidence="2">CHAP domain-containing protein</fullName>
    </submittedName>
</protein>
<evidence type="ECO:0000259" key="1">
    <source>
        <dbReference type="Pfam" id="PF05257"/>
    </source>
</evidence>
<dbReference type="AlphaFoldDB" id="A0A951QFF4"/>
<name>A0A951QFF4_9CYAN</name>
<dbReference type="EMBL" id="JAHHHD010000020">
    <property type="protein sequence ID" value="MBW4660363.1"/>
    <property type="molecule type" value="Genomic_DNA"/>
</dbReference>
<organism evidence="2 3">
    <name type="scientific">Drouetiella hepatica Uher 2000/2452</name>
    <dbReference type="NCBI Taxonomy" id="904376"/>
    <lineage>
        <taxon>Bacteria</taxon>
        <taxon>Bacillati</taxon>
        <taxon>Cyanobacteriota</taxon>
        <taxon>Cyanophyceae</taxon>
        <taxon>Oculatellales</taxon>
        <taxon>Oculatellaceae</taxon>
        <taxon>Drouetiella</taxon>
    </lineage>
</organism>
<dbReference type="Pfam" id="PF05257">
    <property type="entry name" value="CHAP"/>
    <property type="match status" value="1"/>
</dbReference>
<dbReference type="Gene3D" id="3.90.1720.10">
    <property type="entry name" value="endopeptidase domain like (from Nostoc punctiforme)"/>
    <property type="match status" value="1"/>
</dbReference>
<accession>A0A951QFF4</accession>
<sequence>MQLKLLYEEKRVLLAKVALREGELERRGNENKAGLEIEKYLSTFRDAFNKIDRTAKYSDKTIGFDWCCAFVYYCCLQAGFSFPVKPTESHRSTLGVVRVWYDWANLPENQFYHAANGVSAKPAPGDIVLFDRLLENVDLDHIGVVVGIEPEGIATAEGNFRNKTGIFYRPFDEHINGYIRLSRF</sequence>
<comment type="caution">
    <text evidence="2">The sequence shown here is derived from an EMBL/GenBank/DDBJ whole genome shotgun (WGS) entry which is preliminary data.</text>
</comment>
<dbReference type="InterPro" id="IPR038765">
    <property type="entry name" value="Papain-like_cys_pep_sf"/>
</dbReference>
<proteinExistence type="predicted"/>
<dbReference type="Proteomes" id="UP000757435">
    <property type="component" value="Unassembled WGS sequence"/>
</dbReference>
<dbReference type="InterPro" id="IPR007921">
    <property type="entry name" value="CHAP_dom"/>
</dbReference>
<evidence type="ECO:0000313" key="3">
    <source>
        <dbReference type="Proteomes" id="UP000757435"/>
    </source>
</evidence>
<gene>
    <name evidence="2" type="ORF">KME15_16940</name>
</gene>